<dbReference type="InterPro" id="IPR005084">
    <property type="entry name" value="CBM6"/>
</dbReference>
<dbReference type="InterPro" id="IPR026444">
    <property type="entry name" value="Secre_tail"/>
</dbReference>
<dbReference type="InterPro" id="IPR008979">
    <property type="entry name" value="Galactose-bd-like_sf"/>
</dbReference>
<organism evidence="3 4">
    <name type="scientific">Flammeovirga kamogawensis</name>
    <dbReference type="NCBI Taxonomy" id="373891"/>
    <lineage>
        <taxon>Bacteria</taxon>
        <taxon>Pseudomonadati</taxon>
        <taxon>Bacteroidota</taxon>
        <taxon>Cytophagia</taxon>
        <taxon>Cytophagales</taxon>
        <taxon>Flammeovirgaceae</taxon>
        <taxon>Flammeovirga</taxon>
    </lineage>
</organism>
<dbReference type="Gene3D" id="2.60.40.1080">
    <property type="match status" value="7"/>
</dbReference>
<dbReference type="InterPro" id="IPR008964">
    <property type="entry name" value="Invasin/intimin_cell_adhesion"/>
</dbReference>
<dbReference type="CDD" id="cd04079">
    <property type="entry name" value="CBM6_agarase-like"/>
    <property type="match status" value="2"/>
</dbReference>
<dbReference type="SMART" id="SM00635">
    <property type="entry name" value="BID_2"/>
    <property type="match status" value="7"/>
</dbReference>
<dbReference type="InterPro" id="IPR006584">
    <property type="entry name" value="Cellulose-bd_IV"/>
</dbReference>
<dbReference type="SUPFAM" id="SSF49785">
    <property type="entry name" value="Galactose-binding domain-like"/>
    <property type="match status" value="3"/>
</dbReference>
<keyword evidence="1" id="KW-0732">Signal</keyword>
<dbReference type="PROSITE" id="PS51175">
    <property type="entry name" value="CBM6"/>
    <property type="match status" value="3"/>
</dbReference>
<dbReference type="RefSeq" id="WP_158631164.1">
    <property type="nucleotide sequence ID" value="NZ_CP076129.1"/>
</dbReference>
<dbReference type="Gene3D" id="2.60.120.1200">
    <property type="match status" value="1"/>
</dbReference>
<accession>A0ABX8H2P5</accession>
<dbReference type="Pfam" id="PF18206">
    <property type="entry name" value="Porphyrn_cat_1"/>
    <property type="match status" value="1"/>
</dbReference>
<gene>
    <name evidence="3" type="ORF">KM029_21100</name>
</gene>
<dbReference type="SUPFAM" id="SSF49373">
    <property type="entry name" value="Invasin/intimin cell-adhesion fragments"/>
    <property type="match status" value="7"/>
</dbReference>
<feature type="domain" description="CBM6" evidence="2">
    <location>
        <begin position="1139"/>
        <end position="1264"/>
    </location>
</feature>
<protein>
    <submittedName>
        <fullName evidence="3">Ig-like domain-containing protein</fullName>
    </submittedName>
</protein>
<dbReference type="InterPro" id="IPR040527">
    <property type="entry name" value="Beta-sand_Porphyrn"/>
</dbReference>
<dbReference type="InterPro" id="IPR017853">
    <property type="entry name" value="GH"/>
</dbReference>
<evidence type="ECO:0000256" key="1">
    <source>
        <dbReference type="ARBA" id="ARBA00022729"/>
    </source>
</evidence>
<dbReference type="InterPro" id="IPR003343">
    <property type="entry name" value="Big_2"/>
</dbReference>
<evidence type="ECO:0000313" key="3">
    <source>
        <dbReference type="EMBL" id="QWG10183.1"/>
    </source>
</evidence>
<dbReference type="Pfam" id="PF02368">
    <property type="entry name" value="Big_2"/>
    <property type="match status" value="7"/>
</dbReference>
<dbReference type="Proteomes" id="UP000682802">
    <property type="component" value="Chromosome 2"/>
</dbReference>
<sequence length="1903" mass="204452">MLTFSYTAFSQDVDVDVNLNIVHSVEGVSDFGRERHMIVHATPTDADWEGEEDKLEYLINDLDVYFGRDNGSATWKFNNTPQDENRPNKPDLTWMEGEAERLKSLYDQQYLAHQFEYKGPMIMGTNPHPTYPTLNWQGPGTTWTGWQPQTIETSVEWVVQYLDKYFKDNPGGSGEPMPTYWEVVNEIDMLMMTGHQTWTTLEHVWEYHNLVAQGVKERLGDRAPKVGGMTWGMHDFHMLDWTSRYSAQEAMGWGVPEEAVASKFEQYQGDDWYQWDVLWQGYIDYCGEETDFYGVHIYDWPTWETPSSVIRSGGHTEAMLDILEWYDLYKKGEKTEIVLSEYGAVSGHYIDNMPDADPKRRDWENLKPFNSMLMQFLERPAHITLTMPFTPIKAHWGDHLNADGSIKSRYPYKMLDDDGTGEYVWTEFIKFFELWSDVKGTRVDTKSTNIDIQVDAYVEGNKTYLILNNLNPTESGINLNFFDDNENAVQSVKIKHLYLDENRGAAGEPVLSEKTVATAPGKVVLGGDATMVLEYTFASDVTLNASSKEYKFMGEKLGTGSTVAGGDKIHTSVSNGTLTANVNNITIPEGASEAMLRISGDFYSDHIGTPVITVNGYDVNYDGNVRGITDIGRNKWLGVLEVEVPVAYLQANNVITCSANNQIEYATVQMQIWDFSKTPGRSENNNGVALSGVSLDAPSSTLMQGKTISIGASFTPANATSKVLTWSSSAPAVATVDEYGVVTAVASSGSATISATDASGSISSSVAISAIPYSETRLSGVAIVEGSSIDVDHYVTTPLTVSVIPEDATNQTVVWSSSNDEVVTVDAVTGKINGISIGESAIITATITDNGQAFTASTTVNVGIVGNEEVYCNTLPSEVTGNTTYSFDVFVNLLGTRELTVELMQGNTVLGTGSTVADVSGKDVVAVEVNLSSVPAIGNYSLRTTAKSGGQVIDQCISNISILEQIRPASVTISEWLREVEIGQTLPVTAIVAPENAYNKDINWTSSNTSVASVNNSGIVTGVSLGTTVIRATTQDGGLFAEVTVQVKSQVIVQPTQIFIPSEVTIFPNGTLQVEAIFTPEWTTEKNINWASSNTALATVNANGLVSASGTTGTFTLTATSASANNVSVTSAATVGTTLTVQAENFSSMGGAVGEIAIYDIPSGGQGINNVQAGDFVEYEVYIPEAGEYEISFLAGTGLEDGVIEMYVEGTSVGAKQVPMNDWDAFATVQLDQNVILPQGLVKIGLVAAGSSAWNWNLDYFQMAFKGEITCDPLTGVSITATSTTIQQGNEATLTAVLQPSSACATNVTWTSSNTNIASVDQSGKVTGIGVGTVTITATTQDGNHTATQDIVVEGMVNIGVTGVAISALPSTMDIGNTRQLTASVSPANATNKTVTWASSNTSVATVNASGLVTALTEGTVTITVTTTDGNFTANTSTTVEETIIVLPPDGDDIVIEAEDLIATGGTFNDGQVPLGVNVANQGINWVNLDDWAEYSIVGNGTYTIEYLISSPMDGAAIEFELDDVVISTVNVPNNGQWDDYQVLETTDEVVLSGEHTLKIYGRGSNTWQWNLDKITLRAQATTTPDVDVIGVTVSSSSENLEVSETVQVNATVLPANATNTAVNWASNNTAVATVVNGVITAVAEGTAIITVTTLDGGFTASTNVTITDPSNGGGFASLVIEAEDFVTHGGSYNDGFVPLGVNKVNGLGINWVNSGDWTEYTINVEVTGTYGIEYMISTPENNAQIQVAIDGETITTDNVPNNGQWDVYSALQAGNDVVLSAGIHTVRCTASGTGVWQWNLDKMTLTTGSSSARITSNAISLEKEIVLGVYPNPSSNVLNLNGLKNGTYNVSIFSMNGVNVFQGEMDYRYTHQLDINQLPSGIYLLRVNGEGVDKRVRISVKK</sequence>
<dbReference type="Pfam" id="PF18962">
    <property type="entry name" value="Por_Secre_tail"/>
    <property type="match status" value="1"/>
</dbReference>
<evidence type="ECO:0000313" key="4">
    <source>
        <dbReference type="Proteomes" id="UP000682802"/>
    </source>
</evidence>
<feature type="domain" description="CBM6" evidence="2">
    <location>
        <begin position="1679"/>
        <end position="1807"/>
    </location>
</feature>
<dbReference type="Gene3D" id="2.60.120.260">
    <property type="entry name" value="Galactose-binding domain-like"/>
    <property type="match status" value="3"/>
</dbReference>
<dbReference type="CDD" id="cd21510">
    <property type="entry name" value="agarase_cat"/>
    <property type="match status" value="1"/>
</dbReference>
<dbReference type="Gene3D" id="3.20.20.80">
    <property type="entry name" value="Glycosidases"/>
    <property type="match status" value="1"/>
</dbReference>
<dbReference type="Pfam" id="PF18040">
    <property type="entry name" value="BPA_C"/>
    <property type="match status" value="1"/>
</dbReference>
<name>A0ABX8H2P5_9BACT</name>
<keyword evidence="4" id="KW-1185">Reference proteome</keyword>
<dbReference type="SMART" id="SM00606">
    <property type="entry name" value="CBD_IV"/>
    <property type="match status" value="3"/>
</dbReference>
<dbReference type="EMBL" id="CP076129">
    <property type="protein sequence ID" value="QWG10183.1"/>
    <property type="molecule type" value="Genomic_DNA"/>
</dbReference>
<dbReference type="NCBIfam" id="TIGR04183">
    <property type="entry name" value="Por_Secre_tail"/>
    <property type="match status" value="1"/>
</dbReference>
<dbReference type="SUPFAM" id="SSF51445">
    <property type="entry name" value="(Trans)glycosidases"/>
    <property type="match status" value="1"/>
</dbReference>
<dbReference type="Pfam" id="PF03422">
    <property type="entry name" value="CBM_6"/>
    <property type="match status" value="3"/>
</dbReference>
<proteinExistence type="predicted"/>
<dbReference type="InterPro" id="IPR041224">
    <property type="entry name" value="BPA_C"/>
</dbReference>
<reference evidence="3 4" key="1">
    <citation type="submission" date="2021-05" db="EMBL/GenBank/DDBJ databases">
        <title>Comparative genomic studies on the polysaccharide-degrading batcterial strains of the Flammeovirga genus.</title>
        <authorList>
            <person name="Zewei F."/>
            <person name="Zheng Z."/>
            <person name="Yu L."/>
            <person name="Ruyue G."/>
            <person name="Yanhong M."/>
            <person name="Yuanyuan C."/>
            <person name="Jingyan G."/>
            <person name="Wenjun H."/>
        </authorList>
    </citation>
    <scope>NUCLEOTIDE SEQUENCE [LARGE SCALE GENOMIC DNA]</scope>
    <source>
        <strain evidence="3 4">YS10</strain>
    </source>
</reference>
<evidence type="ECO:0000259" key="2">
    <source>
        <dbReference type="PROSITE" id="PS51175"/>
    </source>
</evidence>
<feature type="domain" description="CBM6" evidence="2">
    <location>
        <begin position="1454"/>
        <end position="1578"/>
    </location>
</feature>